<organism evidence="1 2">
    <name type="scientific">Dallia pectoralis</name>
    <name type="common">Alaska blackfish</name>
    <dbReference type="NCBI Taxonomy" id="75939"/>
    <lineage>
        <taxon>Eukaryota</taxon>
        <taxon>Metazoa</taxon>
        <taxon>Chordata</taxon>
        <taxon>Craniata</taxon>
        <taxon>Vertebrata</taxon>
        <taxon>Euteleostomi</taxon>
        <taxon>Actinopterygii</taxon>
        <taxon>Neopterygii</taxon>
        <taxon>Teleostei</taxon>
        <taxon>Protacanthopterygii</taxon>
        <taxon>Esociformes</taxon>
        <taxon>Umbridae</taxon>
        <taxon>Dallia</taxon>
    </lineage>
</organism>
<reference evidence="1" key="1">
    <citation type="submission" date="2021-05" db="EMBL/GenBank/DDBJ databases">
        <authorList>
            <person name="Pan Q."/>
            <person name="Jouanno E."/>
            <person name="Zahm M."/>
            <person name="Klopp C."/>
            <person name="Cabau C."/>
            <person name="Louis A."/>
            <person name="Berthelot C."/>
            <person name="Parey E."/>
            <person name="Roest Crollius H."/>
            <person name="Montfort J."/>
            <person name="Robinson-Rechavi M."/>
            <person name="Bouchez O."/>
            <person name="Lampietro C."/>
            <person name="Lopez Roques C."/>
            <person name="Donnadieu C."/>
            <person name="Postlethwait J."/>
            <person name="Bobe J."/>
            <person name="Dillon D."/>
            <person name="Chandos A."/>
            <person name="von Hippel F."/>
            <person name="Guiguen Y."/>
        </authorList>
    </citation>
    <scope>NUCLEOTIDE SEQUENCE</scope>
    <source>
        <strain evidence="1">YG-Jan2019</strain>
    </source>
</reference>
<dbReference type="EMBL" id="CM055756">
    <property type="protein sequence ID" value="KAJ7989700.1"/>
    <property type="molecule type" value="Genomic_DNA"/>
</dbReference>
<protein>
    <submittedName>
        <fullName evidence="1">Uncharacterized protein</fullName>
    </submittedName>
</protein>
<evidence type="ECO:0000313" key="2">
    <source>
        <dbReference type="Proteomes" id="UP001157502"/>
    </source>
</evidence>
<sequence>MCPPGPDPGTDVAPKPVTEAGGDGRQSQWKLEVPDWLSDALRCDRPDGNREVKVNPAGPLEAPTPNLSVALFTFSSPPDDDVWVALTTCPLDPDHCRPSPNPHLSHQLIPLAVPLTDSKMAYILKLNLTRPSIM</sequence>
<name>A0ACC2FEM0_DALPE</name>
<gene>
    <name evidence="1" type="ORF">DPEC_G00307250</name>
</gene>
<accession>A0ACC2FEM0</accession>
<evidence type="ECO:0000313" key="1">
    <source>
        <dbReference type="EMBL" id="KAJ7989700.1"/>
    </source>
</evidence>
<comment type="caution">
    <text evidence="1">The sequence shown here is derived from an EMBL/GenBank/DDBJ whole genome shotgun (WGS) entry which is preliminary data.</text>
</comment>
<keyword evidence="2" id="KW-1185">Reference proteome</keyword>
<dbReference type="Proteomes" id="UP001157502">
    <property type="component" value="Chromosome 29"/>
</dbReference>
<proteinExistence type="predicted"/>